<reference evidence="2 3" key="1">
    <citation type="submission" date="2023-01" db="EMBL/GenBank/DDBJ databases">
        <title>Genomes from the Australian National Cyanobacteria Reference Collection.</title>
        <authorList>
            <person name="Willis A."/>
            <person name="Lee E.M.F."/>
        </authorList>
    </citation>
    <scope>NUCLEOTIDE SEQUENCE [LARGE SCALE GENOMIC DNA]</scope>
    <source>
        <strain evidence="2 3">CS-537/01</strain>
    </source>
</reference>
<dbReference type="InterPro" id="IPR029021">
    <property type="entry name" value="Prot-tyrosine_phosphatase-like"/>
</dbReference>
<evidence type="ECO:0000313" key="3">
    <source>
        <dbReference type="Proteomes" id="UP001212123"/>
    </source>
</evidence>
<dbReference type="EMBL" id="JAQMTU010000098">
    <property type="protein sequence ID" value="MDB9487978.1"/>
    <property type="molecule type" value="Genomic_DNA"/>
</dbReference>
<dbReference type="GO" id="GO:0016740">
    <property type="term" value="F:transferase activity"/>
    <property type="evidence" value="ECO:0007669"/>
    <property type="project" value="UniProtKB-KW"/>
</dbReference>
<sequence>MTNFKKVSDNLSIAGQISSEELKQLARGGFKSVLNLRSPDENGFFDDEKQEAQIVGLEYTNIPLNSQAPNPKLTAEAIQAVENLPKPILIHCAGGARAGGIALITNAIQAGLSYQEIVQKANELGINLEQPHLKQFLLEKFAARESYL</sequence>
<evidence type="ECO:0000259" key="1">
    <source>
        <dbReference type="Pfam" id="PF04273"/>
    </source>
</evidence>
<gene>
    <name evidence="2" type="ORF">PN492_15720</name>
</gene>
<proteinExistence type="predicted"/>
<keyword evidence="3" id="KW-1185">Reference proteome</keyword>
<evidence type="ECO:0000313" key="2">
    <source>
        <dbReference type="EMBL" id="MDB9487978.1"/>
    </source>
</evidence>
<protein>
    <submittedName>
        <fullName evidence="2">Sulfur transferase domain-containing protein</fullName>
    </submittedName>
</protein>
<name>A0ABT5A958_9CYAN</name>
<keyword evidence="2" id="KW-0808">Transferase</keyword>
<feature type="domain" description="Beta-lactamase hydrolase-like protein phosphatase-like" evidence="1">
    <location>
        <begin position="4"/>
        <end position="104"/>
    </location>
</feature>
<accession>A0ABT5A958</accession>
<dbReference type="SUPFAM" id="SSF52799">
    <property type="entry name" value="(Phosphotyrosine protein) phosphatases II"/>
    <property type="match status" value="1"/>
</dbReference>
<dbReference type="Pfam" id="PF04273">
    <property type="entry name" value="BLH_phosphatase"/>
    <property type="match status" value="1"/>
</dbReference>
<dbReference type="RefSeq" id="WP_271805914.1">
    <property type="nucleotide sequence ID" value="NZ_JAQMTU010000098.1"/>
</dbReference>
<comment type="caution">
    <text evidence="2">The sequence shown here is derived from an EMBL/GenBank/DDBJ whole genome shotgun (WGS) entry which is preliminary data.</text>
</comment>
<organism evidence="2 3">
    <name type="scientific">Dolichospermum circinale CS-537/01</name>
    <dbReference type="NCBI Taxonomy" id="3021739"/>
    <lineage>
        <taxon>Bacteria</taxon>
        <taxon>Bacillati</taxon>
        <taxon>Cyanobacteriota</taxon>
        <taxon>Cyanophyceae</taxon>
        <taxon>Nostocales</taxon>
        <taxon>Aphanizomenonaceae</taxon>
        <taxon>Dolichospermum</taxon>
        <taxon>Dolichospermum circinale</taxon>
    </lineage>
</organism>
<dbReference type="InterPro" id="IPR005939">
    <property type="entry name" value="BLH_phosphatase-like"/>
</dbReference>
<dbReference type="Proteomes" id="UP001212123">
    <property type="component" value="Unassembled WGS sequence"/>
</dbReference>
<dbReference type="Gene3D" id="3.90.190.10">
    <property type="entry name" value="Protein tyrosine phosphatase superfamily"/>
    <property type="match status" value="1"/>
</dbReference>